<dbReference type="EMBL" id="JACHMH010000001">
    <property type="protein sequence ID" value="MBB4676217.1"/>
    <property type="molecule type" value="Genomic_DNA"/>
</dbReference>
<evidence type="ECO:0000313" key="2">
    <source>
        <dbReference type="Proteomes" id="UP000533598"/>
    </source>
</evidence>
<gene>
    <name evidence="1" type="ORF">HNR67_002335</name>
</gene>
<organism evidence="1 2">
    <name type="scientific">Crossiella cryophila</name>
    <dbReference type="NCBI Taxonomy" id="43355"/>
    <lineage>
        <taxon>Bacteria</taxon>
        <taxon>Bacillati</taxon>
        <taxon>Actinomycetota</taxon>
        <taxon>Actinomycetes</taxon>
        <taxon>Pseudonocardiales</taxon>
        <taxon>Pseudonocardiaceae</taxon>
        <taxon>Crossiella</taxon>
    </lineage>
</organism>
<keyword evidence="2" id="KW-1185">Reference proteome</keyword>
<comment type="caution">
    <text evidence="1">The sequence shown here is derived from an EMBL/GenBank/DDBJ whole genome shotgun (WGS) entry which is preliminary data.</text>
</comment>
<name>A0A7W7C863_9PSEU</name>
<dbReference type="RefSeq" id="WP_185002071.1">
    <property type="nucleotide sequence ID" value="NZ_BAAAUI010000016.1"/>
</dbReference>
<evidence type="ECO:0000313" key="1">
    <source>
        <dbReference type="EMBL" id="MBB4676217.1"/>
    </source>
</evidence>
<protein>
    <submittedName>
        <fullName evidence="1">Uncharacterized protein</fullName>
    </submittedName>
</protein>
<reference evidence="1 2" key="1">
    <citation type="submission" date="2020-08" db="EMBL/GenBank/DDBJ databases">
        <title>Sequencing the genomes of 1000 actinobacteria strains.</title>
        <authorList>
            <person name="Klenk H.-P."/>
        </authorList>
    </citation>
    <scope>NUCLEOTIDE SEQUENCE [LARGE SCALE GENOMIC DNA]</scope>
    <source>
        <strain evidence="1 2">DSM 44230</strain>
    </source>
</reference>
<proteinExistence type="predicted"/>
<dbReference type="AlphaFoldDB" id="A0A7W7C863"/>
<sequence length="105" mass="11760">MTIGLWWDDEDAEHIRQRSLRYPGATDIEPAWTLEAAADPHRITREPDPKSRSGHTRVLGYSLSAGFVLTVIIDPEDHSGVTAWKTSGADLREYLGDRREGDGRS</sequence>
<accession>A0A7W7C863</accession>
<dbReference type="Proteomes" id="UP000533598">
    <property type="component" value="Unassembled WGS sequence"/>
</dbReference>